<protein>
    <submittedName>
        <fullName evidence="2">Uncharacterized protein</fullName>
    </submittedName>
</protein>
<organism evidence="2 3">
    <name type="scientific">Calocera cornea HHB12733</name>
    <dbReference type="NCBI Taxonomy" id="1353952"/>
    <lineage>
        <taxon>Eukaryota</taxon>
        <taxon>Fungi</taxon>
        <taxon>Dikarya</taxon>
        <taxon>Basidiomycota</taxon>
        <taxon>Agaricomycotina</taxon>
        <taxon>Dacrymycetes</taxon>
        <taxon>Dacrymycetales</taxon>
        <taxon>Dacrymycetaceae</taxon>
        <taxon>Calocera</taxon>
    </lineage>
</organism>
<name>A0A165DSY0_9BASI</name>
<evidence type="ECO:0000313" key="2">
    <source>
        <dbReference type="EMBL" id="KZT53472.1"/>
    </source>
</evidence>
<keyword evidence="1" id="KW-0732">Signal</keyword>
<reference evidence="2 3" key="1">
    <citation type="journal article" date="2016" name="Mol. Biol. Evol.">
        <title>Comparative Genomics of Early-Diverging Mushroom-Forming Fungi Provides Insights into the Origins of Lignocellulose Decay Capabilities.</title>
        <authorList>
            <person name="Nagy L.G."/>
            <person name="Riley R."/>
            <person name="Tritt A."/>
            <person name="Adam C."/>
            <person name="Daum C."/>
            <person name="Floudas D."/>
            <person name="Sun H."/>
            <person name="Yadav J.S."/>
            <person name="Pangilinan J."/>
            <person name="Larsson K.H."/>
            <person name="Matsuura K."/>
            <person name="Barry K."/>
            <person name="Labutti K."/>
            <person name="Kuo R."/>
            <person name="Ohm R.A."/>
            <person name="Bhattacharya S.S."/>
            <person name="Shirouzu T."/>
            <person name="Yoshinaga Y."/>
            <person name="Martin F.M."/>
            <person name="Grigoriev I.V."/>
            <person name="Hibbett D.S."/>
        </authorList>
    </citation>
    <scope>NUCLEOTIDE SEQUENCE [LARGE SCALE GENOMIC DNA]</scope>
    <source>
        <strain evidence="2 3">HHB12733</strain>
    </source>
</reference>
<dbReference type="EMBL" id="KV424036">
    <property type="protein sequence ID" value="KZT53472.1"/>
    <property type="molecule type" value="Genomic_DNA"/>
</dbReference>
<dbReference type="Proteomes" id="UP000076842">
    <property type="component" value="Unassembled WGS sequence"/>
</dbReference>
<evidence type="ECO:0000313" key="3">
    <source>
        <dbReference type="Proteomes" id="UP000076842"/>
    </source>
</evidence>
<accession>A0A165DSY0</accession>
<gene>
    <name evidence="2" type="ORF">CALCODRAFT_486305</name>
</gene>
<dbReference type="InParanoid" id="A0A165DSY0"/>
<sequence length="117" mass="12685">MKFFATSLALILVALPRAVKSQTFTFLAYDEIGECPRAECNGVTTGWGTTELGRTAGNFPELMYSFQLHVTSPGCQLIMHEEGVGIGQGYPLLTSESEVGACQWGYTGYRGFEASCN</sequence>
<proteinExistence type="predicted"/>
<dbReference type="AlphaFoldDB" id="A0A165DSY0"/>
<evidence type="ECO:0000256" key="1">
    <source>
        <dbReference type="SAM" id="SignalP"/>
    </source>
</evidence>
<feature type="signal peptide" evidence="1">
    <location>
        <begin position="1"/>
        <end position="21"/>
    </location>
</feature>
<feature type="chain" id="PRO_5007856796" evidence="1">
    <location>
        <begin position="22"/>
        <end position="117"/>
    </location>
</feature>
<keyword evidence="3" id="KW-1185">Reference proteome</keyword>